<protein>
    <submittedName>
        <fullName evidence="6">DUF4870 domain-containing protein</fullName>
    </submittedName>
</protein>
<evidence type="ECO:0000256" key="5">
    <source>
        <dbReference type="SAM" id="Phobius"/>
    </source>
</evidence>
<dbReference type="AlphaFoldDB" id="A0A4Q5N588"/>
<evidence type="ECO:0000313" key="7">
    <source>
        <dbReference type="Proteomes" id="UP000293764"/>
    </source>
</evidence>
<comment type="subcellular location">
    <subcellularLocation>
        <location evidence="1">Membrane</location>
        <topology evidence="1">Multi-pass membrane protein</topology>
    </subcellularLocation>
</comment>
<sequence length="109" mass="12063">MSPSDQRTWAVVAHLGTLIASILTPLIIWLVFKGRGAFLEDQAKESLNFQITATIAAIVLSIVGVITFGIGFFLFLPFGLAWLVFIIIAAVQSSQGVLYRYPLTYRFIK</sequence>
<keyword evidence="2 5" id="KW-0812">Transmembrane</keyword>
<dbReference type="Proteomes" id="UP000293764">
    <property type="component" value="Unassembled WGS sequence"/>
</dbReference>
<keyword evidence="7" id="KW-1185">Reference proteome</keyword>
<keyword evidence="4 5" id="KW-0472">Membrane</keyword>
<comment type="caution">
    <text evidence="6">The sequence shown here is derived from an EMBL/GenBank/DDBJ whole genome shotgun (WGS) entry which is preliminary data.</text>
</comment>
<keyword evidence="3 5" id="KW-1133">Transmembrane helix</keyword>
<evidence type="ECO:0000256" key="1">
    <source>
        <dbReference type="ARBA" id="ARBA00004141"/>
    </source>
</evidence>
<gene>
    <name evidence="6" type="ORF">EUA98_02315</name>
</gene>
<evidence type="ECO:0000313" key="6">
    <source>
        <dbReference type="EMBL" id="RYV52643.1"/>
    </source>
</evidence>
<organism evidence="6 7">
    <name type="scientific">Pengzhenrongella frigida</name>
    <dbReference type="NCBI Taxonomy" id="1259133"/>
    <lineage>
        <taxon>Bacteria</taxon>
        <taxon>Bacillati</taxon>
        <taxon>Actinomycetota</taxon>
        <taxon>Actinomycetes</taxon>
        <taxon>Micrococcales</taxon>
        <taxon>Pengzhenrongella</taxon>
    </lineage>
</organism>
<reference evidence="6 7" key="1">
    <citation type="submission" date="2019-01" db="EMBL/GenBank/DDBJ databases">
        <title>Novel species of Cellulomonas.</title>
        <authorList>
            <person name="Liu Q."/>
            <person name="Xin Y.-H."/>
        </authorList>
    </citation>
    <scope>NUCLEOTIDE SEQUENCE [LARGE SCALE GENOMIC DNA]</scope>
    <source>
        <strain evidence="6 7">HLT2-17</strain>
    </source>
</reference>
<name>A0A4Q5N588_9MICO</name>
<evidence type="ECO:0000256" key="3">
    <source>
        <dbReference type="ARBA" id="ARBA00022989"/>
    </source>
</evidence>
<dbReference type="EMBL" id="SDWW01000004">
    <property type="protein sequence ID" value="RYV52643.1"/>
    <property type="molecule type" value="Genomic_DNA"/>
</dbReference>
<feature type="transmembrane region" description="Helical" evidence="5">
    <location>
        <begin position="12"/>
        <end position="32"/>
    </location>
</feature>
<evidence type="ECO:0000256" key="2">
    <source>
        <dbReference type="ARBA" id="ARBA00022692"/>
    </source>
</evidence>
<evidence type="ECO:0000256" key="4">
    <source>
        <dbReference type="ARBA" id="ARBA00023136"/>
    </source>
</evidence>
<dbReference type="InterPro" id="IPR019109">
    <property type="entry name" value="MamF_MmsF"/>
</dbReference>
<feature type="transmembrane region" description="Helical" evidence="5">
    <location>
        <begin position="80"/>
        <end position="99"/>
    </location>
</feature>
<accession>A0A4Q5N588</accession>
<proteinExistence type="predicted"/>
<dbReference type="OrthoDB" id="9808930at2"/>
<dbReference type="Pfam" id="PF09685">
    <property type="entry name" value="MamF_MmsF"/>
    <property type="match status" value="1"/>
</dbReference>
<feature type="transmembrane region" description="Helical" evidence="5">
    <location>
        <begin position="53"/>
        <end position="74"/>
    </location>
</feature>